<reference evidence="1" key="1">
    <citation type="journal article" date="2014" name="Front. Microbiol.">
        <title>High frequency of phylogenetically diverse reductive dehalogenase-homologous genes in deep subseafloor sedimentary metagenomes.</title>
        <authorList>
            <person name="Kawai M."/>
            <person name="Futagami T."/>
            <person name="Toyoda A."/>
            <person name="Takaki Y."/>
            <person name="Nishi S."/>
            <person name="Hori S."/>
            <person name="Arai W."/>
            <person name="Tsubouchi T."/>
            <person name="Morono Y."/>
            <person name="Uchiyama I."/>
            <person name="Ito T."/>
            <person name="Fujiyama A."/>
            <person name="Inagaki F."/>
            <person name="Takami H."/>
        </authorList>
    </citation>
    <scope>NUCLEOTIDE SEQUENCE</scope>
    <source>
        <strain evidence="1">Expedition CK06-06</strain>
    </source>
</reference>
<evidence type="ECO:0008006" key="2">
    <source>
        <dbReference type="Google" id="ProtNLM"/>
    </source>
</evidence>
<proteinExistence type="predicted"/>
<dbReference type="AlphaFoldDB" id="X1P483"/>
<sequence>VPAKSVHGCRTQIVTEVRDAAKMAANWSSVLETEDAMTLLHRVVFYGDHMENLHHLARLMDMKVVTEG</sequence>
<protein>
    <recommendedName>
        <fullName evidence="2">L-fucose isomerase C-terminal domain-containing protein</fullName>
    </recommendedName>
</protein>
<organism evidence="1">
    <name type="scientific">marine sediment metagenome</name>
    <dbReference type="NCBI Taxonomy" id="412755"/>
    <lineage>
        <taxon>unclassified sequences</taxon>
        <taxon>metagenomes</taxon>
        <taxon>ecological metagenomes</taxon>
    </lineage>
</organism>
<dbReference type="EMBL" id="BARV01032394">
    <property type="protein sequence ID" value="GAI33850.1"/>
    <property type="molecule type" value="Genomic_DNA"/>
</dbReference>
<comment type="caution">
    <text evidence="1">The sequence shown here is derived from an EMBL/GenBank/DDBJ whole genome shotgun (WGS) entry which is preliminary data.</text>
</comment>
<evidence type="ECO:0000313" key="1">
    <source>
        <dbReference type="EMBL" id="GAI33850.1"/>
    </source>
</evidence>
<name>X1P483_9ZZZZ</name>
<feature type="non-terminal residue" evidence="1">
    <location>
        <position position="1"/>
    </location>
</feature>
<gene>
    <name evidence="1" type="ORF">S06H3_51087</name>
</gene>
<accession>X1P483</accession>